<protein>
    <recommendedName>
        <fullName evidence="4 12">Glutathione synthetase</fullName>
        <shortName evidence="12">GSH-S</shortName>
        <ecNumber evidence="3 12">6.3.2.3</ecNumber>
    </recommendedName>
</protein>
<feature type="domain" description="Glutathione synthase substrate-binding" evidence="15">
    <location>
        <begin position="209"/>
        <end position="314"/>
    </location>
</feature>
<feature type="binding site" evidence="14">
    <location>
        <position position="148"/>
    </location>
    <ligand>
        <name>Mg(2+)</name>
        <dbReference type="ChEBI" id="CHEBI:18420"/>
    </ligand>
</feature>
<sequence length="492" mass="55713">MNTLEVYPNVEAINGSLLSLLVESAVDWAHAVGMVMRTSDRKDSSDICQTAPFTLLPSPFPRNLFEQAMDVQEAMNLLYFRIAWDFDFLIAAHSEVVKTDEFVRHMTDILKEVRREGIKQTKTLLTQRADYMCHSTKKEMVLRQIEVNNIAVSMGSLSERVTTLHQRTLQDLGVSETIIKSAIPENKPISTIARVCASQFRKDFQDSSAIILFVVEGNDQNQLDQRHVEYRLDELSCRRIKCIRMTFTECAKRLHLGGPDGYSLLLEDKERIAIVYFRAGYTPGHYLTEKEWEARLLMEKSNAIKCPWIGLQLANTKKVQQILTQEGEVERFFPSDPEACEKIRRTFAKIWGLEKDKQSTADIIKEALSNPKLYVLKPQLEGGAGNYYGQEVAEMIKKLTSDEMAAHILMERIYPKAVKNFLVRPLQEAKLTSIIGELGIYGCLYGYGSFNPDELKVLSNSAHGHIIRSKAETENRGGVAVGAAVIDSAFLY</sequence>
<dbReference type="InterPro" id="IPR004887">
    <property type="entry name" value="GSH_synth_subst-bd"/>
</dbReference>
<dbReference type="SUPFAM" id="SSF56059">
    <property type="entry name" value="Glutathione synthetase ATP-binding domain-like"/>
    <property type="match status" value="1"/>
</dbReference>
<feature type="binding site" evidence="13">
    <location>
        <position position="317"/>
    </location>
    <ligand>
        <name>ATP</name>
        <dbReference type="ChEBI" id="CHEBI:30616"/>
    </ligand>
</feature>
<comment type="pathway">
    <text evidence="1 12">Sulfur metabolism; glutathione biosynthesis; glutathione from L-cysteine and L-glutamate: step 2/2.</text>
</comment>
<evidence type="ECO:0000256" key="5">
    <source>
        <dbReference type="ARBA" id="ARBA00022598"/>
    </source>
</evidence>
<dbReference type="STRING" id="51028.A0A0N4V136"/>
<dbReference type="Gene3D" id="3.30.470.20">
    <property type="entry name" value="ATP-grasp fold, B domain"/>
    <property type="match status" value="1"/>
</dbReference>
<feature type="binding site" evidence="14">
    <location>
        <position position="146"/>
    </location>
    <ligand>
        <name>Mg(2+)</name>
        <dbReference type="ChEBI" id="CHEBI:18420"/>
    </ligand>
</feature>
<feature type="binding site" evidence="13">
    <location>
        <position position="437"/>
    </location>
    <ligand>
        <name>ATP</name>
        <dbReference type="ChEBI" id="CHEBI:30616"/>
    </ligand>
</feature>
<feature type="binding site" evidence="14">
    <location>
        <position position="381"/>
    </location>
    <ligand>
        <name>Mg(2+)</name>
        <dbReference type="ChEBI" id="CHEBI:18420"/>
    </ligand>
</feature>
<accession>A0A0N4V136</accession>
<keyword evidence="17" id="KW-1185">Reference proteome</keyword>
<dbReference type="GO" id="GO:0005524">
    <property type="term" value="F:ATP binding"/>
    <property type="evidence" value="ECO:0007669"/>
    <property type="project" value="UniProtKB-UniRule"/>
</dbReference>
<keyword evidence="10 12" id="KW-0460">Magnesium</keyword>
<proteinExistence type="inferred from homology"/>
<dbReference type="NCBIfam" id="TIGR01986">
    <property type="entry name" value="glut_syn_euk"/>
    <property type="match status" value="1"/>
</dbReference>
<evidence type="ECO:0000256" key="10">
    <source>
        <dbReference type="ARBA" id="ARBA00022842"/>
    </source>
</evidence>
<keyword evidence="5 12" id="KW-0436">Ligase</keyword>
<feature type="binding site" evidence="13">
    <location>
        <position position="470"/>
    </location>
    <ligand>
        <name>ATP</name>
        <dbReference type="ChEBI" id="CHEBI:30616"/>
    </ligand>
</feature>
<name>A0A0N4V136_ENTVE</name>
<dbReference type="EMBL" id="UXUI01007576">
    <property type="protein sequence ID" value="VDD88217.1"/>
    <property type="molecule type" value="Genomic_DNA"/>
</dbReference>
<dbReference type="Gene3D" id="3.30.1490.50">
    <property type="match status" value="1"/>
</dbReference>
<dbReference type="InterPro" id="IPR037013">
    <property type="entry name" value="GSH-S_sub-bd_sf"/>
</dbReference>
<dbReference type="OrthoDB" id="2020073at2759"/>
<feature type="binding site" evidence="13">
    <location>
        <begin position="410"/>
        <end position="413"/>
    </location>
    <ligand>
        <name>ATP</name>
        <dbReference type="ChEBI" id="CHEBI:30616"/>
    </ligand>
</feature>
<evidence type="ECO:0000256" key="12">
    <source>
        <dbReference type="PIRNR" id="PIRNR001558"/>
    </source>
</evidence>
<dbReference type="InterPro" id="IPR014709">
    <property type="entry name" value="Glutathione_synthase_C_euk"/>
</dbReference>
<dbReference type="UniPathway" id="UPA00142">
    <property type="reaction ID" value="UER00210"/>
</dbReference>
<keyword evidence="6 12" id="KW-0317">Glutathione biosynthesis</keyword>
<dbReference type="InterPro" id="IPR014049">
    <property type="entry name" value="Glutathione_synthase_N_euk"/>
</dbReference>
<dbReference type="EC" id="6.3.2.3" evidence="3 12"/>
<dbReference type="GO" id="GO:0043295">
    <property type="term" value="F:glutathione binding"/>
    <property type="evidence" value="ECO:0007669"/>
    <property type="project" value="UniProtKB-UniRule"/>
</dbReference>
<organism evidence="18">
    <name type="scientific">Enterobius vermicularis</name>
    <name type="common">Human pinworm</name>
    <dbReference type="NCBI Taxonomy" id="51028"/>
    <lineage>
        <taxon>Eukaryota</taxon>
        <taxon>Metazoa</taxon>
        <taxon>Ecdysozoa</taxon>
        <taxon>Nematoda</taxon>
        <taxon>Chromadorea</taxon>
        <taxon>Rhabditida</taxon>
        <taxon>Spirurina</taxon>
        <taxon>Oxyuridomorpha</taxon>
        <taxon>Oxyuroidea</taxon>
        <taxon>Oxyuridae</taxon>
        <taxon>Enterobius</taxon>
    </lineage>
</organism>
<dbReference type="GO" id="GO:0005829">
    <property type="term" value="C:cytosol"/>
    <property type="evidence" value="ECO:0007669"/>
    <property type="project" value="TreeGrafter"/>
</dbReference>
<evidence type="ECO:0000256" key="14">
    <source>
        <dbReference type="PIRSR" id="PIRSR001558-2"/>
    </source>
</evidence>
<dbReference type="PIRSF" id="PIRSF001558">
    <property type="entry name" value="GSHase"/>
    <property type="match status" value="1"/>
</dbReference>
<reference evidence="16 17" key="2">
    <citation type="submission" date="2018-10" db="EMBL/GenBank/DDBJ databases">
        <authorList>
            <consortium name="Pathogen Informatics"/>
        </authorList>
    </citation>
    <scope>NUCLEOTIDE SEQUENCE [LARGE SCALE GENOMIC DNA]</scope>
</reference>
<evidence type="ECO:0000313" key="17">
    <source>
        <dbReference type="Proteomes" id="UP000274131"/>
    </source>
</evidence>
<dbReference type="GO" id="GO:0004363">
    <property type="term" value="F:glutathione synthase activity"/>
    <property type="evidence" value="ECO:0007669"/>
    <property type="project" value="UniProtKB-UniRule"/>
</dbReference>
<evidence type="ECO:0000256" key="2">
    <source>
        <dbReference type="ARBA" id="ARBA00010385"/>
    </source>
</evidence>
<evidence type="ECO:0000256" key="3">
    <source>
        <dbReference type="ARBA" id="ARBA00012214"/>
    </source>
</evidence>
<dbReference type="GO" id="GO:0000287">
    <property type="term" value="F:magnesium ion binding"/>
    <property type="evidence" value="ECO:0007669"/>
    <property type="project" value="UniProtKB-UniRule"/>
</dbReference>
<dbReference type="Gene3D" id="1.10.1080.10">
    <property type="entry name" value="Glutathione Synthetase, Chain A, domain 3"/>
    <property type="match status" value="1"/>
</dbReference>
<feature type="binding site" evidence="13">
    <location>
        <position position="225"/>
    </location>
    <ligand>
        <name>substrate</name>
    </ligand>
</feature>
<evidence type="ECO:0000256" key="8">
    <source>
        <dbReference type="ARBA" id="ARBA00022741"/>
    </source>
</evidence>
<gene>
    <name evidence="16" type="ORF">EVEC_LOCUS3360</name>
</gene>
<dbReference type="PANTHER" id="PTHR11130:SF0">
    <property type="entry name" value="GLUTATHIONE SYNTHETASE"/>
    <property type="match status" value="1"/>
</dbReference>
<feature type="binding site" evidence="13">
    <location>
        <position position="468"/>
    </location>
    <ligand>
        <name>substrate</name>
    </ligand>
</feature>
<keyword evidence="9 12" id="KW-0067">ATP-binding</keyword>
<evidence type="ECO:0000256" key="7">
    <source>
        <dbReference type="ARBA" id="ARBA00022723"/>
    </source>
</evidence>
<evidence type="ECO:0000256" key="13">
    <source>
        <dbReference type="PIRSR" id="PIRSR001558-1"/>
    </source>
</evidence>
<evidence type="ECO:0000256" key="4">
    <source>
        <dbReference type="ARBA" id="ARBA00020821"/>
    </source>
</evidence>
<evidence type="ECO:0000256" key="1">
    <source>
        <dbReference type="ARBA" id="ARBA00004965"/>
    </source>
</evidence>
<keyword evidence="8 12" id="KW-0547">Nucleotide-binding</keyword>
<dbReference type="Gene3D" id="3.40.50.1760">
    <property type="entry name" value="Glutathione synthase, substrate-binding domain superfamily, eukaryotic"/>
    <property type="match status" value="1"/>
</dbReference>
<evidence type="ECO:0000259" key="15">
    <source>
        <dbReference type="Pfam" id="PF03199"/>
    </source>
</evidence>
<dbReference type="InterPro" id="IPR005615">
    <property type="entry name" value="Glutathione_synthase"/>
</dbReference>
<comment type="cofactor">
    <cofactor evidence="12 14">
        <name>Mg(2+)</name>
        <dbReference type="ChEBI" id="CHEBI:18420"/>
    </cofactor>
    <text evidence="12 14">Binds 1 Mg(2+) ion per subunit.</text>
</comment>
<dbReference type="Proteomes" id="UP000274131">
    <property type="component" value="Unassembled WGS sequence"/>
</dbReference>
<dbReference type="InterPro" id="IPR014042">
    <property type="entry name" value="Glutathione_synthase_a-hlx"/>
</dbReference>
<keyword evidence="7 12" id="KW-0479">Metal-binding</keyword>
<dbReference type="WBParaSite" id="EVEC_0000365201-mRNA-1">
    <property type="protein sequence ID" value="EVEC_0000365201-mRNA-1"/>
    <property type="gene ID" value="EVEC_0000365201"/>
</dbReference>
<evidence type="ECO:0000313" key="16">
    <source>
        <dbReference type="EMBL" id="VDD88217.1"/>
    </source>
</evidence>
<dbReference type="PANTHER" id="PTHR11130">
    <property type="entry name" value="GLUTATHIONE SYNTHETASE"/>
    <property type="match status" value="1"/>
</dbReference>
<reference evidence="18" key="1">
    <citation type="submission" date="2017-02" db="UniProtKB">
        <authorList>
            <consortium name="WormBaseParasite"/>
        </authorList>
    </citation>
    <scope>IDENTIFICATION</scope>
</reference>
<comment type="catalytic activity">
    <reaction evidence="11">
        <text>gamma-L-glutamyl-L-cysteine + glycine + ATP = glutathione + ADP + phosphate + H(+)</text>
        <dbReference type="Rhea" id="RHEA:13557"/>
        <dbReference type="ChEBI" id="CHEBI:15378"/>
        <dbReference type="ChEBI" id="CHEBI:30616"/>
        <dbReference type="ChEBI" id="CHEBI:43474"/>
        <dbReference type="ChEBI" id="CHEBI:57305"/>
        <dbReference type="ChEBI" id="CHEBI:57925"/>
        <dbReference type="ChEBI" id="CHEBI:58173"/>
        <dbReference type="ChEBI" id="CHEBI:456216"/>
        <dbReference type="EC" id="6.3.2.3"/>
    </reaction>
    <physiologicalReaction direction="left-to-right" evidence="11">
        <dbReference type="Rhea" id="RHEA:13558"/>
    </physiologicalReaction>
</comment>
<evidence type="ECO:0000313" key="18">
    <source>
        <dbReference type="WBParaSite" id="EVEC_0000365201-mRNA-1"/>
    </source>
</evidence>
<feature type="binding site" evidence="13">
    <location>
        <position position="146"/>
    </location>
    <ligand>
        <name>ATP</name>
        <dbReference type="ChEBI" id="CHEBI:30616"/>
    </ligand>
</feature>
<dbReference type="InterPro" id="IPR016185">
    <property type="entry name" value="PreATP-grasp_dom_sf"/>
</dbReference>
<comment type="similarity">
    <text evidence="2 12">Belongs to the eukaryotic GSH synthase family.</text>
</comment>
<dbReference type="SUPFAM" id="SSF52440">
    <property type="entry name" value="PreATP-grasp domain"/>
    <property type="match status" value="1"/>
</dbReference>
<evidence type="ECO:0000256" key="11">
    <source>
        <dbReference type="ARBA" id="ARBA00048871"/>
    </source>
</evidence>
<dbReference type="Pfam" id="PF03199">
    <property type="entry name" value="GSH_synthase"/>
    <property type="match status" value="1"/>
</dbReference>
<feature type="binding site" evidence="13">
    <location>
        <position position="388"/>
    </location>
    <ligand>
        <name>ATP</name>
        <dbReference type="ChEBI" id="CHEBI:30616"/>
    </ligand>
</feature>
<dbReference type="Pfam" id="PF03917">
    <property type="entry name" value="GSH_synth_ATP"/>
    <property type="match status" value="1"/>
</dbReference>
<feature type="binding site" evidence="13">
    <location>
        <begin position="377"/>
        <end position="386"/>
    </location>
    <ligand>
        <name>ATP</name>
        <dbReference type="ChEBI" id="CHEBI:30616"/>
    </ligand>
</feature>
<dbReference type="AlphaFoldDB" id="A0A0N4V136"/>
<dbReference type="Gene3D" id="3.30.1490.80">
    <property type="match status" value="1"/>
</dbReference>
<evidence type="ECO:0000256" key="9">
    <source>
        <dbReference type="ARBA" id="ARBA00022840"/>
    </source>
</evidence>
<evidence type="ECO:0000256" key="6">
    <source>
        <dbReference type="ARBA" id="ARBA00022684"/>
    </source>
</evidence>
<feature type="binding site" evidence="13">
    <location>
        <position position="128"/>
    </location>
    <ligand>
        <name>substrate</name>
    </ligand>
</feature>